<dbReference type="eggNOG" id="COG1621">
    <property type="taxonomic scope" value="Bacteria"/>
</dbReference>
<gene>
    <name evidence="8" type="ORF">JoomaDRAFT_0416</name>
</gene>
<dbReference type="GO" id="GO:0005737">
    <property type="term" value="C:cytoplasm"/>
    <property type="evidence" value="ECO:0007669"/>
    <property type="project" value="TreeGrafter"/>
</dbReference>
<dbReference type="Pfam" id="PF08244">
    <property type="entry name" value="Glyco_hydro_32C"/>
    <property type="match status" value="1"/>
</dbReference>
<evidence type="ECO:0000256" key="2">
    <source>
        <dbReference type="ARBA" id="ARBA00022801"/>
    </source>
</evidence>
<dbReference type="CDD" id="cd18622">
    <property type="entry name" value="GH32_Inu-like"/>
    <property type="match status" value="1"/>
</dbReference>
<dbReference type="PANTHER" id="PTHR42800">
    <property type="entry name" value="EXOINULINASE INUD (AFU_ORTHOLOGUE AFUA_5G00480)"/>
    <property type="match status" value="1"/>
</dbReference>
<dbReference type="Proteomes" id="UP000004690">
    <property type="component" value="Unassembled WGS sequence"/>
</dbReference>
<dbReference type="EMBL" id="JH651380">
    <property type="protein sequence ID" value="EIJ37471.1"/>
    <property type="molecule type" value="Genomic_DNA"/>
</dbReference>
<protein>
    <submittedName>
        <fullName evidence="8">Beta-fructosidase, levanase/invertase</fullName>
    </submittedName>
</protein>
<evidence type="ECO:0000256" key="5">
    <source>
        <dbReference type="SAM" id="SignalP"/>
    </source>
</evidence>
<keyword evidence="3 4" id="KW-0326">Glycosidase</keyword>
<feature type="chain" id="PRO_5003668688" evidence="5">
    <location>
        <begin position="25"/>
        <end position="528"/>
    </location>
</feature>
<feature type="domain" description="Glycosyl hydrolase family 32 C-terminal" evidence="7">
    <location>
        <begin position="376"/>
        <end position="521"/>
    </location>
</feature>
<keyword evidence="5" id="KW-0732">Signal</keyword>
<dbReference type="AlphaFoldDB" id="I3C1H8"/>
<dbReference type="InterPro" id="IPR013189">
    <property type="entry name" value="Glyco_hydro_32_C"/>
</dbReference>
<dbReference type="PROSITE" id="PS00609">
    <property type="entry name" value="GLYCOSYL_HYDROL_F32"/>
    <property type="match status" value="1"/>
</dbReference>
<dbReference type="Pfam" id="PF00251">
    <property type="entry name" value="Glyco_hydro_32N"/>
    <property type="match status" value="1"/>
</dbReference>
<evidence type="ECO:0000313" key="9">
    <source>
        <dbReference type="Proteomes" id="UP000004690"/>
    </source>
</evidence>
<dbReference type="Gene3D" id="2.115.10.20">
    <property type="entry name" value="Glycosyl hydrolase domain, family 43"/>
    <property type="match status" value="1"/>
</dbReference>
<evidence type="ECO:0000256" key="4">
    <source>
        <dbReference type="RuleBase" id="RU362110"/>
    </source>
</evidence>
<evidence type="ECO:0000256" key="1">
    <source>
        <dbReference type="ARBA" id="ARBA00009902"/>
    </source>
</evidence>
<dbReference type="OrthoDB" id="9759709at2"/>
<keyword evidence="2 4" id="KW-0378">Hydrolase</keyword>
<dbReference type="PROSITE" id="PS51257">
    <property type="entry name" value="PROKAR_LIPOPROTEIN"/>
    <property type="match status" value="1"/>
</dbReference>
<organism evidence="8 9">
    <name type="scientific">Galbibacter orientalis DSM 19592</name>
    <dbReference type="NCBI Taxonomy" id="926559"/>
    <lineage>
        <taxon>Bacteria</taxon>
        <taxon>Pseudomonadati</taxon>
        <taxon>Bacteroidota</taxon>
        <taxon>Flavobacteriia</taxon>
        <taxon>Flavobacteriales</taxon>
        <taxon>Flavobacteriaceae</taxon>
        <taxon>Galbibacter</taxon>
    </lineage>
</organism>
<comment type="similarity">
    <text evidence="1 4">Belongs to the glycosyl hydrolase 32 family.</text>
</comment>
<feature type="domain" description="Glycosyl hydrolase family 32 N-terminal" evidence="6">
    <location>
        <begin position="48"/>
        <end position="360"/>
    </location>
</feature>
<evidence type="ECO:0000313" key="8">
    <source>
        <dbReference type="EMBL" id="EIJ37471.1"/>
    </source>
</evidence>
<evidence type="ECO:0000259" key="7">
    <source>
        <dbReference type="Pfam" id="PF08244"/>
    </source>
</evidence>
<sequence length="528" mass="60516">MKTKMLTITLYTCLVILLIACQNGQTKTETKFETSSIMKDTDYRPNLHFTPEKNWMNDPNGMFYLNGVYHLFYQHYPEGNTWGPMHWGHATSKDMIAWNYESIALYPDEKGYIFSGNSVVDKNNTSGFGDGTETPIVALFTYHDPKGEKDGRDDYQTQGLAYSLDKGKTWTKYKNNPVIKNPGIKDFRDPNIIWNEAHKQWVLVLATYEKTMFFTSKNLIDWNHVSDFGEGIGAHGGVWECPDFIKMKVAGTDDEKWVLIQSLNPGAYNGGSGTQYFVGDFDGVKFTPEPYVNSLGEKHDFWIDFGKDNYAGVTWHNAPNGRTLFIGWMSNWEYANVVPTETWRSTSTIARELKLKKLDGKYRIFSSPVKELQNYIEKSISKEAIEVSNSEVILTKNEISLSKTEVSFEIPTLKNNDYKFLLTNAIGDSLTFGYDHSQKQFYIDRSKSGRVNFNEQFAEKTSIAPRISNEEKLKVTLLLDKTSIELFFDDGASVMTEIFFPKNPFQEFKALSNQSFYINNLNARELKL</sequence>
<proteinExistence type="inferred from homology"/>
<dbReference type="Gene3D" id="2.60.120.560">
    <property type="entry name" value="Exo-inulinase, domain 1"/>
    <property type="match status" value="1"/>
</dbReference>
<evidence type="ECO:0000259" key="6">
    <source>
        <dbReference type="Pfam" id="PF00251"/>
    </source>
</evidence>
<feature type="signal peptide" evidence="5">
    <location>
        <begin position="1"/>
        <end position="24"/>
    </location>
</feature>
<name>I3C1H8_9FLAO</name>
<dbReference type="InterPro" id="IPR018053">
    <property type="entry name" value="Glyco_hydro_32_AS"/>
</dbReference>
<dbReference type="HOGENOM" id="CLU_001528_3_1_10"/>
<dbReference type="GO" id="GO:0005987">
    <property type="term" value="P:sucrose catabolic process"/>
    <property type="evidence" value="ECO:0007669"/>
    <property type="project" value="TreeGrafter"/>
</dbReference>
<dbReference type="STRING" id="926559.JoomaDRAFT_0416"/>
<reference evidence="8 9" key="1">
    <citation type="submission" date="2012-02" db="EMBL/GenBank/DDBJ databases">
        <title>Improved High-Quality Draft genome of Joostella marina DSM 19592.</title>
        <authorList>
            <consortium name="US DOE Joint Genome Institute (JGI-PGF)"/>
            <person name="Lucas S."/>
            <person name="Copeland A."/>
            <person name="Lapidus A."/>
            <person name="Bruce D."/>
            <person name="Goodwin L."/>
            <person name="Pitluck S."/>
            <person name="Peters L."/>
            <person name="Chertkov O."/>
            <person name="Ovchinnikova G."/>
            <person name="Kyrpides N."/>
            <person name="Mavromatis K."/>
            <person name="Detter J.C."/>
            <person name="Han C."/>
            <person name="Land M."/>
            <person name="Hauser L."/>
            <person name="Markowitz V."/>
            <person name="Cheng J.-F."/>
            <person name="Hugenholtz P."/>
            <person name="Woyke T."/>
            <person name="Wu D."/>
            <person name="Tindall B."/>
            <person name="Brambilla E."/>
            <person name="Klenk H.-P."/>
            <person name="Eisen J.A."/>
        </authorList>
    </citation>
    <scope>NUCLEOTIDE SEQUENCE [LARGE SCALE GENOMIC DNA]</scope>
    <source>
        <strain evidence="8 9">DSM 19592</strain>
    </source>
</reference>
<dbReference type="PANTHER" id="PTHR42800:SF1">
    <property type="entry name" value="EXOINULINASE INUD (AFU_ORTHOLOGUE AFUA_5G00480)"/>
    <property type="match status" value="1"/>
</dbReference>
<dbReference type="InterPro" id="IPR023296">
    <property type="entry name" value="Glyco_hydro_beta-prop_sf"/>
</dbReference>
<dbReference type="SUPFAM" id="SSF49899">
    <property type="entry name" value="Concanavalin A-like lectins/glucanases"/>
    <property type="match status" value="1"/>
</dbReference>
<dbReference type="SUPFAM" id="SSF75005">
    <property type="entry name" value="Arabinanase/levansucrase/invertase"/>
    <property type="match status" value="1"/>
</dbReference>
<dbReference type="InterPro" id="IPR001362">
    <property type="entry name" value="Glyco_hydro_32"/>
</dbReference>
<dbReference type="GO" id="GO:0004575">
    <property type="term" value="F:sucrose alpha-glucosidase activity"/>
    <property type="evidence" value="ECO:0007669"/>
    <property type="project" value="TreeGrafter"/>
</dbReference>
<accession>I3C1H8</accession>
<dbReference type="InterPro" id="IPR013148">
    <property type="entry name" value="Glyco_hydro_32_N"/>
</dbReference>
<keyword evidence="9" id="KW-1185">Reference proteome</keyword>
<dbReference type="InterPro" id="IPR013320">
    <property type="entry name" value="ConA-like_dom_sf"/>
</dbReference>
<evidence type="ECO:0000256" key="3">
    <source>
        <dbReference type="ARBA" id="ARBA00023295"/>
    </source>
</evidence>
<dbReference type="RefSeq" id="WP_008616380.1">
    <property type="nucleotide sequence ID" value="NZ_JH651380.1"/>
</dbReference>
<dbReference type="SMART" id="SM00640">
    <property type="entry name" value="Glyco_32"/>
    <property type="match status" value="1"/>
</dbReference>